<protein>
    <submittedName>
        <fullName evidence="7">Protein kinase</fullName>
    </submittedName>
</protein>
<evidence type="ECO:0000256" key="4">
    <source>
        <dbReference type="ARBA" id="ARBA00022840"/>
    </source>
</evidence>
<gene>
    <name evidence="7" type="ORF">DI536_13510</name>
</gene>
<comment type="caution">
    <text evidence="7">The sequence shown here is derived from an EMBL/GenBank/DDBJ whole genome shotgun (WGS) entry which is preliminary data.</text>
</comment>
<dbReference type="Gene3D" id="3.30.200.20">
    <property type="entry name" value="Phosphorylase Kinase, domain 1"/>
    <property type="match status" value="1"/>
</dbReference>
<name>A0A2W5THL1_9BACT</name>
<dbReference type="Gene3D" id="1.10.510.10">
    <property type="entry name" value="Transferase(Phosphotransferase) domain 1"/>
    <property type="match status" value="1"/>
</dbReference>
<dbReference type="PROSITE" id="PS50011">
    <property type="entry name" value="PROTEIN_KINASE_DOM"/>
    <property type="match status" value="1"/>
</dbReference>
<evidence type="ECO:0000259" key="6">
    <source>
        <dbReference type="PROSITE" id="PS50011"/>
    </source>
</evidence>
<evidence type="ECO:0000313" key="7">
    <source>
        <dbReference type="EMBL" id="PZR13297.1"/>
    </source>
</evidence>
<dbReference type="PANTHER" id="PTHR43289">
    <property type="entry name" value="MITOGEN-ACTIVATED PROTEIN KINASE KINASE KINASE 20-RELATED"/>
    <property type="match status" value="1"/>
</dbReference>
<dbReference type="AlphaFoldDB" id="A0A2W5THL1"/>
<dbReference type="GO" id="GO:0005524">
    <property type="term" value="F:ATP binding"/>
    <property type="evidence" value="ECO:0007669"/>
    <property type="project" value="UniProtKB-KW"/>
</dbReference>
<keyword evidence="1" id="KW-0808">Transferase</keyword>
<evidence type="ECO:0000256" key="1">
    <source>
        <dbReference type="ARBA" id="ARBA00022679"/>
    </source>
</evidence>
<keyword evidence="4" id="KW-0067">ATP-binding</keyword>
<dbReference type="Pfam" id="PF08308">
    <property type="entry name" value="PEGA"/>
    <property type="match status" value="1"/>
</dbReference>
<dbReference type="SUPFAM" id="SSF56112">
    <property type="entry name" value="Protein kinase-like (PK-like)"/>
    <property type="match status" value="1"/>
</dbReference>
<evidence type="ECO:0000256" key="5">
    <source>
        <dbReference type="SAM" id="MobiDB-lite"/>
    </source>
</evidence>
<feature type="domain" description="Protein kinase" evidence="6">
    <location>
        <begin position="37"/>
        <end position="351"/>
    </location>
</feature>
<evidence type="ECO:0000256" key="2">
    <source>
        <dbReference type="ARBA" id="ARBA00022741"/>
    </source>
</evidence>
<dbReference type="PANTHER" id="PTHR43289:SF6">
    <property type="entry name" value="SERINE_THREONINE-PROTEIN KINASE NEKL-3"/>
    <property type="match status" value="1"/>
</dbReference>
<feature type="region of interest" description="Disordered" evidence="5">
    <location>
        <begin position="361"/>
        <end position="383"/>
    </location>
</feature>
<dbReference type="InterPro" id="IPR011009">
    <property type="entry name" value="Kinase-like_dom_sf"/>
</dbReference>
<keyword evidence="2" id="KW-0547">Nucleotide-binding</keyword>
<dbReference type="Proteomes" id="UP000249061">
    <property type="component" value="Unassembled WGS sequence"/>
</dbReference>
<evidence type="ECO:0000313" key="8">
    <source>
        <dbReference type="Proteomes" id="UP000249061"/>
    </source>
</evidence>
<reference evidence="7 8" key="1">
    <citation type="submission" date="2017-08" db="EMBL/GenBank/DDBJ databases">
        <title>Infants hospitalized years apart are colonized by the same room-sourced microbial strains.</title>
        <authorList>
            <person name="Brooks B."/>
            <person name="Olm M.R."/>
            <person name="Firek B.A."/>
            <person name="Baker R."/>
            <person name="Thomas B.C."/>
            <person name="Morowitz M.J."/>
            <person name="Banfield J.F."/>
        </authorList>
    </citation>
    <scope>NUCLEOTIDE SEQUENCE [LARGE SCALE GENOMIC DNA]</scope>
    <source>
        <strain evidence="7">S2_003_000_R2_14</strain>
    </source>
</reference>
<dbReference type="EMBL" id="QFQP01000010">
    <property type="protein sequence ID" value="PZR13297.1"/>
    <property type="molecule type" value="Genomic_DNA"/>
</dbReference>
<accession>A0A2W5THL1</accession>
<proteinExistence type="predicted"/>
<dbReference type="Pfam" id="PF00069">
    <property type="entry name" value="Pkinase"/>
    <property type="match status" value="1"/>
</dbReference>
<keyword evidence="3 7" id="KW-0418">Kinase</keyword>
<dbReference type="GO" id="GO:0004674">
    <property type="term" value="F:protein serine/threonine kinase activity"/>
    <property type="evidence" value="ECO:0007669"/>
    <property type="project" value="TreeGrafter"/>
</dbReference>
<organism evidence="7 8">
    <name type="scientific">Archangium gephyra</name>
    <dbReference type="NCBI Taxonomy" id="48"/>
    <lineage>
        <taxon>Bacteria</taxon>
        <taxon>Pseudomonadati</taxon>
        <taxon>Myxococcota</taxon>
        <taxon>Myxococcia</taxon>
        <taxon>Myxococcales</taxon>
        <taxon>Cystobacterineae</taxon>
        <taxon>Archangiaceae</taxon>
        <taxon>Archangium</taxon>
    </lineage>
</organism>
<dbReference type="InterPro" id="IPR013229">
    <property type="entry name" value="PEGA"/>
</dbReference>
<dbReference type="InterPro" id="IPR000719">
    <property type="entry name" value="Prot_kinase_dom"/>
</dbReference>
<dbReference type="CDD" id="cd14014">
    <property type="entry name" value="STKc_PknB_like"/>
    <property type="match status" value="1"/>
</dbReference>
<evidence type="ECO:0000256" key="3">
    <source>
        <dbReference type="ARBA" id="ARBA00022777"/>
    </source>
</evidence>
<sequence>MTLSLARLTLATFVTEPASPSEAGVAQWQAGTPVGRFTLLTPLAQGGMAEIWLARQSGLRGFEKLVVIKRMVSKLAADPEYVEMFLTEARLAAGLSHANVVQIYELGEDDDGQPYIVMEYLDGEDLGVVRRTGQKLGKPLPDAYAVKLISLAAEGLYYAHTRVGHDGKPLHIVHRDISPQNLIATMDGGLKVVDFGIAKLTTAETHSGKLKGKIAYMSPEQARGEELDARADVFALGVVLFELLTRTRLVPRMNDLQLLEFMAGELPFDDPRARREDLTVDLEAIILRALARKKEQRFQSARELQDALEAWLVSQQLPVTANDLRDWFRDVFARRIHERRQLIETATHADLTPASAQNLARLARQGADTSSRSRSRTEDPKRPSKALTFAVIGMALLVGAIGVGVWRHQAPQPLVQQAVAAEPVKVAAVTPPPKPIPPVLVIDTVPTGATLFIGGTERGVAPLTIEDLGIGTFTIEARLDGHVSAQREVTLERDGDRVHLELALSPEPPRPAVSAKRKNAVAALGKLSLKTTPWTTVFFGKKKLGDTPLLNVPMPAGKQVLRLVTSDAREQSIEVEIRANETTVKKLKL</sequence>